<comment type="caution">
    <text evidence="2">The sequence shown here is derived from an EMBL/GenBank/DDBJ whole genome shotgun (WGS) entry which is preliminary data.</text>
</comment>
<dbReference type="Pfam" id="PF01979">
    <property type="entry name" value="Amidohydro_1"/>
    <property type="match status" value="1"/>
</dbReference>
<evidence type="ECO:0000259" key="1">
    <source>
        <dbReference type="Pfam" id="PF01979"/>
    </source>
</evidence>
<dbReference type="Gene3D" id="2.30.40.10">
    <property type="entry name" value="Urease, subunit C, domain 1"/>
    <property type="match status" value="1"/>
</dbReference>
<accession>A0A2T0VJY7</accession>
<dbReference type="PANTHER" id="PTHR43668:SF2">
    <property type="entry name" value="ALLANTOINASE"/>
    <property type="match status" value="1"/>
</dbReference>
<dbReference type="InterPro" id="IPR006680">
    <property type="entry name" value="Amidohydro-rel"/>
</dbReference>
<dbReference type="Gene3D" id="3.20.20.140">
    <property type="entry name" value="Metal-dependent hydrolases"/>
    <property type="match status" value="1"/>
</dbReference>
<dbReference type="InterPro" id="IPR050138">
    <property type="entry name" value="DHOase/Allantoinase_Hydrolase"/>
</dbReference>
<organism evidence="2 3">
    <name type="scientific">Glaciihabitans tibetensis</name>
    <dbReference type="NCBI Taxonomy" id="1266600"/>
    <lineage>
        <taxon>Bacteria</taxon>
        <taxon>Bacillati</taxon>
        <taxon>Actinomycetota</taxon>
        <taxon>Actinomycetes</taxon>
        <taxon>Micrococcales</taxon>
        <taxon>Microbacteriaceae</taxon>
        <taxon>Glaciihabitans</taxon>
    </lineage>
</organism>
<dbReference type="GO" id="GO:0005737">
    <property type="term" value="C:cytoplasm"/>
    <property type="evidence" value="ECO:0007669"/>
    <property type="project" value="TreeGrafter"/>
</dbReference>
<dbReference type="OrthoDB" id="9803027at2"/>
<dbReference type="Proteomes" id="UP000237983">
    <property type="component" value="Unassembled WGS sequence"/>
</dbReference>
<evidence type="ECO:0000313" key="3">
    <source>
        <dbReference type="Proteomes" id="UP000237983"/>
    </source>
</evidence>
<dbReference type="InterPro" id="IPR032466">
    <property type="entry name" value="Metal_Hydrolase"/>
</dbReference>
<dbReference type="InterPro" id="IPR011059">
    <property type="entry name" value="Metal-dep_hydrolase_composite"/>
</dbReference>
<feature type="domain" description="Amidohydrolase-related" evidence="1">
    <location>
        <begin position="303"/>
        <end position="438"/>
    </location>
</feature>
<evidence type="ECO:0000313" key="2">
    <source>
        <dbReference type="EMBL" id="PRY70514.1"/>
    </source>
</evidence>
<name>A0A2T0VJY7_9MICO</name>
<sequence>MTLTTTPFDLVIRGGTLVRPRETPVLGDVAVRDGRIAAIFEPGQSIEATEEIDATGLHVFPGSIDPHCHIGLGGGMDEYATDTGAAALGGVTTMMYMLSNGDSYLPMLEAHHAAADAVSKVDFGFHVTLMTDEHLAELDEIKARFGLRSFKYYMHFRGDEGKYLGVEGTHDGKLFEILSAVGANEDLLLVHAENPEVVWVLRDKLVAEGRDDLSAWDEARPPFVEAEAVRRVAYFANTVGCDLYLVHLSTKDSLDQVRAARAELSDLTISVETCPHYLTHDVDYPRGLVGKVNPPLRQPDQPEAIWTGLADGTIDTLGSDHVGRRLSAKEGTIWSASAGFPGAPTTLPVLLSEGYHKRGLPLERIAELTSKRPAELLRLTDSKGDIAVGLDADFSLVDLTFERTPTAEWLGTWSDYSLYEDMPLTGWPRHTILRGETVVRDGVLVGAPGAGHYVRGIREESVQ</sequence>
<gene>
    <name evidence="2" type="ORF">B0I08_101650</name>
</gene>
<dbReference type="EMBL" id="PVTL01000001">
    <property type="protein sequence ID" value="PRY70514.1"/>
    <property type="molecule type" value="Genomic_DNA"/>
</dbReference>
<dbReference type="PANTHER" id="PTHR43668">
    <property type="entry name" value="ALLANTOINASE"/>
    <property type="match status" value="1"/>
</dbReference>
<dbReference type="RefSeq" id="WP_106209696.1">
    <property type="nucleotide sequence ID" value="NZ_PVTL01000001.1"/>
</dbReference>
<reference evidence="2 3" key="1">
    <citation type="submission" date="2018-03" db="EMBL/GenBank/DDBJ databases">
        <title>Genomic Encyclopedia of Type Strains, Phase III (KMG-III): the genomes of soil and plant-associated and newly described type strains.</title>
        <authorList>
            <person name="Whitman W."/>
        </authorList>
    </citation>
    <scope>NUCLEOTIDE SEQUENCE [LARGE SCALE GENOMIC DNA]</scope>
    <source>
        <strain evidence="2 3">CGMCC 1.12484</strain>
    </source>
</reference>
<keyword evidence="3" id="KW-1185">Reference proteome</keyword>
<dbReference type="GO" id="GO:0006145">
    <property type="term" value="P:purine nucleobase catabolic process"/>
    <property type="evidence" value="ECO:0007669"/>
    <property type="project" value="TreeGrafter"/>
</dbReference>
<dbReference type="SUPFAM" id="SSF51338">
    <property type="entry name" value="Composite domain of metallo-dependent hydrolases"/>
    <property type="match status" value="1"/>
</dbReference>
<dbReference type="AlphaFoldDB" id="A0A2T0VJY7"/>
<protein>
    <submittedName>
        <fullName evidence="2">Dihydropyrimidinase</fullName>
    </submittedName>
</protein>
<proteinExistence type="predicted"/>
<dbReference type="SUPFAM" id="SSF51556">
    <property type="entry name" value="Metallo-dependent hydrolases"/>
    <property type="match status" value="1"/>
</dbReference>
<dbReference type="GO" id="GO:0004038">
    <property type="term" value="F:allantoinase activity"/>
    <property type="evidence" value="ECO:0007669"/>
    <property type="project" value="TreeGrafter"/>
</dbReference>